<dbReference type="EC" id="2.3.1.20" evidence="4"/>
<feature type="domain" description="O-acyltransferase WSD1-like N-terminal" evidence="11">
    <location>
        <begin position="4"/>
        <end position="278"/>
    </location>
</feature>
<protein>
    <recommendedName>
        <fullName evidence="4">diacylglycerol O-acyltransferase</fullName>
        <ecNumber evidence="4">2.3.1.20</ecNumber>
    </recommendedName>
</protein>
<dbReference type="GO" id="GO:0001666">
    <property type="term" value="P:response to hypoxia"/>
    <property type="evidence" value="ECO:0007669"/>
    <property type="project" value="TreeGrafter"/>
</dbReference>
<comment type="similarity">
    <text evidence="3">Belongs to the long-chain O-acyltransferase family.</text>
</comment>
<dbReference type="EMBL" id="BSNM01000027">
    <property type="protein sequence ID" value="GLQ33646.1"/>
    <property type="molecule type" value="Genomic_DNA"/>
</dbReference>
<evidence type="ECO:0000256" key="7">
    <source>
        <dbReference type="ARBA" id="ARBA00022798"/>
    </source>
</evidence>
<comment type="caution">
    <text evidence="13">The sequence shown here is derived from an EMBL/GenBank/DDBJ whole genome shotgun (WGS) entry which is preliminary data.</text>
</comment>
<evidence type="ECO:0000256" key="3">
    <source>
        <dbReference type="ARBA" id="ARBA00009587"/>
    </source>
</evidence>
<dbReference type="PANTHER" id="PTHR31650:SF1">
    <property type="entry name" value="WAX ESTER SYNTHASE_DIACYLGLYCEROL ACYLTRANSFERASE 4-RELATED"/>
    <property type="match status" value="1"/>
</dbReference>
<dbReference type="RefSeq" id="WP_284384158.1">
    <property type="nucleotide sequence ID" value="NZ_BSNM01000027.1"/>
</dbReference>
<dbReference type="GO" id="GO:0051701">
    <property type="term" value="P:biological process involved in interaction with host"/>
    <property type="evidence" value="ECO:0007669"/>
    <property type="project" value="TreeGrafter"/>
</dbReference>
<sequence length="515" mass="57193">MQQLSSLDASFYFLETEHTPMHVGGLYLFDNSETGQDFTFAQFRELILSRLHIARFFRQRIIEVPLKLDNPYWVDDPDFHVDNHLLHVPLGKPSNRKKLVNMAAAEFAKPLERDKPLWEAIFVDGFDEEEFGSHRFAVIFKLHHCAIDNISGEEMISALLDVEPNLSRSEIAREWRPEELPTETELLLKSYKKKASQMAQLGQLGQLAREFLSNLTNTMLKKRLVESSGNQPGLFSAPHTPFNGSISCRRVFGHKALDMSRIKAVRDAVDGATVNDVILTICSGALRHYLNFKRNLPRKSLIAFSPLSVRSRTIHASFGNQMSATLVRLGTHIENPVERLLTIHKSVSSSKVYNHAISADSLTEIIPTTTLALASRLYSGLHLADRHSPIYNLSITNVPGPQRPLYLGSAKLESQSNSAPLFDGLGLVIVALSYNGVVDIAVTSTPEVMPDMQIMTDAIGIALNDLEVAIEKSSVTSVDSDPTEGRSELPVVLTKSIWDEVLEKAKGAVGLDSSQ</sequence>
<keyword evidence="5" id="KW-0444">Lipid biosynthesis</keyword>
<comment type="pathway">
    <text evidence="2">Lipid metabolism.</text>
</comment>
<evidence type="ECO:0000256" key="9">
    <source>
        <dbReference type="ARBA" id="ARBA00023315"/>
    </source>
</evidence>
<dbReference type="GO" id="GO:0071731">
    <property type="term" value="P:response to nitric oxide"/>
    <property type="evidence" value="ECO:0007669"/>
    <property type="project" value="TreeGrafter"/>
</dbReference>
<keyword evidence="6" id="KW-0808">Transferase</keyword>
<comment type="pathway">
    <text evidence="1">Glycerolipid metabolism; triacylglycerol biosynthesis.</text>
</comment>
<evidence type="ECO:0000256" key="6">
    <source>
        <dbReference type="ARBA" id="ARBA00022679"/>
    </source>
</evidence>
<keyword evidence="8" id="KW-0443">Lipid metabolism</keyword>
<reference evidence="13" key="1">
    <citation type="journal article" date="2014" name="Int. J. Syst. Evol. Microbiol.">
        <title>Complete genome sequence of Corynebacterium casei LMG S-19264T (=DSM 44701T), isolated from a smear-ripened cheese.</title>
        <authorList>
            <consortium name="US DOE Joint Genome Institute (JGI-PGF)"/>
            <person name="Walter F."/>
            <person name="Albersmeier A."/>
            <person name="Kalinowski J."/>
            <person name="Ruckert C."/>
        </authorList>
    </citation>
    <scope>NUCLEOTIDE SEQUENCE</scope>
    <source>
        <strain evidence="13">NBRC 110071</strain>
    </source>
</reference>
<evidence type="ECO:0000256" key="8">
    <source>
        <dbReference type="ARBA" id="ARBA00023098"/>
    </source>
</evidence>
<dbReference type="PANTHER" id="PTHR31650">
    <property type="entry name" value="O-ACYLTRANSFERASE (WSD1-LIKE) FAMILY PROTEIN"/>
    <property type="match status" value="1"/>
</dbReference>
<proteinExistence type="inferred from homology"/>
<dbReference type="NCBIfam" id="TIGR02946">
    <property type="entry name" value="acyl_WS_DGAT"/>
    <property type="match status" value="1"/>
</dbReference>
<evidence type="ECO:0000256" key="2">
    <source>
        <dbReference type="ARBA" id="ARBA00005189"/>
    </source>
</evidence>
<keyword evidence="14" id="KW-1185">Reference proteome</keyword>
<feature type="domain" description="O-acyltransferase WSD1 C-terminal" evidence="12">
    <location>
        <begin position="319"/>
        <end position="466"/>
    </location>
</feature>
<dbReference type="InterPro" id="IPR009721">
    <property type="entry name" value="O-acyltransferase_WSD1_C"/>
</dbReference>
<evidence type="ECO:0000259" key="11">
    <source>
        <dbReference type="Pfam" id="PF03007"/>
    </source>
</evidence>
<evidence type="ECO:0000256" key="5">
    <source>
        <dbReference type="ARBA" id="ARBA00022516"/>
    </source>
</evidence>
<dbReference type="InterPro" id="IPR004255">
    <property type="entry name" value="O-acyltransferase_WSD1_N"/>
</dbReference>
<organism evidence="13 14">
    <name type="scientific">Litoribrevibacter albus</name>
    <dbReference type="NCBI Taxonomy" id="1473156"/>
    <lineage>
        <taxon>Bacteria</taxon>
        <taxon>Pseudomonadati</taxon>
        <taxon>Pseudomonadota</taxon>
        <taxon>Gammaproteobacteria</taxon>
        <taxon>Oceanospirillales</taxon>
        <taxon>Oceanospirillaceae</taxon>
        <taxon>Litoribrevibacter</taxon>
    </lineage>
</organism>
<dbReference type="Pfam" id="PF06974">
    <property type="entry name" value="WS_DGAT_C"/>
    <property type="match status" value="1"/>
</dbReference>
<evidence type="ECO:0000256" key="1">
    <source>
        <dbReference type="ARBA" id="ARBA00004771"/>
    </source>
</evidence>
<reference evidence="13" key="2">
    <citation type="submission" date="2023-01" db="EMBL/GenBank/DDBJ databases">
        <title>Draft genome sequence of Litoribrevibacter albus strain NBRC 110071.</title>
        <authorList>
            <person name="Sun Q."/>
            <person name="Mori K."/>
        </authorList>
    </citation>
    <scope>NUCLEOTIDE SEQUENCE</scope>
    <source>
        <strain evidence="13">NBRC 110071</strain>
    </source>
</reference>
<evidence type="ECO:0000256" key="4">
    <source>
        <dbReference type="ARBA" id="ARBA00013244"/>
    </source>
</evidence>
<dbReference type="GO" id="GO:0019432">
    <property type="term" value="P:triglyceride biosynthetic process"/>
    <property type="evidence" value="ECO:0007669"/>
    <property type="project" value="TreeGrafter"/>
</dbReference>
<dbReference type="GO" id="GO:0005886">
    <property type="term" value="C:plasma membrane"/>
    <property type="evidence" value="ECO:0007669"/>
    <property type="project" value="TreeGrafter"/>
</dbReference>
<dbReference type="InterPro" id="IPR014292">
    <property type="entry name" value="Acyl_transf_WS/DGAT"/>
</dbReference>
<evidence type="ECO:0000256" key="10">
    <source>
        <dbReference type="ARBA" id="ARBA00048109"/>
    </source>
</evidence>
<keyword evidence="7" id="KW-0319">Glycerol metabolism</keyword>
<name>A0AA37SE28_9GAMM</name>
<gene>
    <name evidence="13" type="ORF">GCM10007876_41260</name>
</gene>
<evidence type="ECO:0000313" key="13">
    <source>
        <dbReference type="EMBL" id="GLQ33646.1"/>
    </source>
</evidence>
<evidence type="ECO:0000313" key="14">
    <source>
        <dbReference type="Proteomes" id="UP001161389"/>
    </source>
</evidence>
<dbReference type="Pfam" id="PF03007">
    <property type="entry name" value="WS_DGAT_cat"/>
    <property type="match status" value="1"/>
</dbReference>
<dbReference type="GO" id="GO:0004144">
    <property type="term" value="F:diacylglycerol O-acyltransferase activity"/>
    <property type="evidence" value="ECO:0007669"/>
    <property type="project" value="UniProtKB-EC"/>
</dbReference>
<dbReference type="Proteomes" id="UP001161389">
    <property type="component" value="Unassembled WGS sequence"/>
</dbReference>
<evidence type="ECO:0000259" key="12">
    <source>
        <dbReference type="Pfam" id="PF06974"/>
    </source>
</evidence>
<keyword evidence="9" id="KW-0012">Acyltransferase</keyword>
<dbReference type="GO" id="GO:0006071">
    <property type="term" value="P:glycerol metabolic process"/>
    <property type="evidence" value="ECO:0007669"/>
    <property type="project" value="UniProtKB-KW"/>
</dbReference>
<comment type="catalytic activity">
    <reaction evidence="10">
        <text>an acyl-CoA + a 1,2-diacyl-sn-glycerol = a triacyl-sn-glycerol + CoA</text>
        <dbReference type="Rhea" id="RHEA:10868"/>
        <dbReference type="ChEBI" id="CHEBI:17815"/>
        <dbReference type="ChEBI" id="CHEBI:57287"/>
        <dbReference type="ChEBI" id="CHEBI:58342"/>
        <dbReference type="ChEBI" id="CHEBI:64615"/>
        <dbReference type="EC" id="2.3.1.20"/>
    </reaction>
</comment>
<accession>A0AA37SE28</accession>
<dbReference type="AlphaFoldDB" id="A0AA37SE28"/>
<dbReference type="InterPro" id="IPR045034">
    <property type="entry name" value="O-acyltransferase_WSD1-like"/>
</dbReference>